<evidence type="ECO:0000313" key="4">
    <source>
        <dbReference type="Proteomes" id="UP000256964"/>
    </source>
</evidence>
<evidence type="ECO:0000256" key="2">
    <source>
        <dbReference type="SAM" id="Phobius"/>
    </source>
</evidence>
<reference evidence="3 4" key="1">
    <citation type="journal article" date="2018" name="Biotechnol. Biofuels">
        <title>Integrative visual omics of the white-rot fungus Polyporus brumalis exposes the biotechnological potential of its oxidative enzymes for delignifying raw plant biomass.</title>
        <authorList>
            <person name="Miyauchi S."/>
            <person name="Rancon A."/>
            <person name="Drula E."/>
            <person name="Hage H."/>
            <person name="Chaduli D."/>
            <person name="Favel A."/>
            <person name="Grisel S."/>
            <person name="Henrissat B."/>
            <person name="Herpoel-Gimbert I."/>
            <person name="Ruiz-Duenas F.J."/>
            <person name="Chevret D."/>
            <person name="Hainaut M."/>
            <person name="Lin J."/>
            <person name="Wang M."/>
            <person name="Pangilinan J."/>
            <person name="Lipzen A."/>
            <person name="Lesage-Meessen L."/>
            <person name="Navarro D."/>
            <person name="Riley R."/>
            <person name="Grigoriev I.V."/>
            <person name="Zhou S."/>
            <person name="Raouche S."/>
            <person name="Rosso M.N."/>
        </authorList>
    </citation>
    <scope>NUCLEOTIDE SEQUENCE [LARGE SCALE GENOMIC DNA]</scope>
    <source>
        <strain evidence="3 4">BRFM 1820</strain>
    </source>
</reference>
<name>A0A371DA09_9APHY</name>
<feature type="region of interest" description="Disordered" evidence="1">
    <location>
        <begin position="426"/>
        <end position="467"/>
    </location>
</feature>
<protein>
    <submittedName>
        <fullName evidence="3">Uncharacterized protein</fullName>
    </submittedName>
</protein>
<dbReference type="OrthoDB" id="10523304at2759"/>
<evidence type="ECO:0000313" key="3">
    <source>
        <dbReference type="EMBL" id="RDX49360.1"/>
    </source>
</evidence>
<feature type="transmembrane region" description="Helical" evidence="2">
    <location>
        <begin position="173"/>
        <end position="192"/>
    </location>
</feature>
<keyword evidence="2" id="KW-1133">Transmembrane helix</keyword>
<proteinExistence type="predicted"/>
<feature type="compositionally biased region" description="Basic and acidic residues" evidence="1">
    <location>
        <begin position="431"/>
        <end position="449"/>
    </location>
</feature>
<dbReference type="AlphaFoldDB" id="A0A371DA09"/>
<keyword evidence="2" id="KW-0812">Transmembrane</keyword>
<organism evidence="3 4">
    <name type="scientific">Lentinus brumalis</name>
    <dbReference type="NCBI Taxonomy" id="2498619"/>
    <lineage>
        <taxon>Eukaryota</taxon>
        <taxon>Fungi</taxon>
        <taxon>Dikarya</taxon>
        <taxon>Basidiomycota</taxon>
        <taxon>Agaricomycotina</taxon>
        <taxon>Agaricomycetes</taxon>
        <taxon>Polyporales</taxon>
        <taxon>Polyporaceae</taxon>
        <taxon>Lentinus</taxon>
    </lineage>
</organism>
<keyword evidence="2" id="KW-0472">Membrane</keyword>
<evidence type="ECO:0000256" key="1">
    <source>
        <dbReference type="SAM" id="MobiDB-lite"/>
    </source>
</evidence>
<sequence length="467" mass="51077">MPAISTLTKHTSRSPAPIIHTSLSESSFKLDSSGIAGFFGGDSAWKAVATTCILKRYVDTPVLLGYYNSPGAYEVVKRCAPLAKSTFWDSLFSGDDRDPAEILGLGLEAKPTFLSASGETIRTGHPAYLIARDAQRRWAALPSSGHTDAYVTIVEPPSQPSVTLTDASIFRRAALIIIWVVVGYGASLAMCIVCALARDWWCFASILTGIFAGGYIRRPLIVTRARLEVTSPECGPNSPKETERNEEGLLLHERGVILLRQCKLAKLRGGLFALVIQFLVQLVLIPQGTLFGQLMFVASLGLSATYNVYLAMHQDDLQTDYLLDLCGLDESSFKQTTMKSKAGMAVFACLALRHQPLYSPRKLLDELVTANGAVWSRWKELVAYKLEKAEPMEFSQEGEGVQGLDEAEKASLAELLKDAEDAYRTQGWQRVDQESSDRSVSDKGDEKDSASGVRDNGKNAVVNEVRP</sequence>
<dbReference type="STRING" id="139420.A0A371DA09"/>
<feature type="transmembrane region" description="Helical" evidence="2">
    <location>
        <begin position="198"/>
        <end position="216"/>
    </location>
</feature>
<dbReference type="Proteomes" id="UP000256964">
    <property type="component" value="Unassembled WGS sequence"/>
</dbReference>
<feature type="transmembrane region" description="Helical" evidence="2">
    <location>
        <begin position="267"/>
        <end position="284"/>
    </location>
</feature>
<gene>
    <name evidence="3" type="ORF">OH76DRAFT_1483300</name>
</gene>
<keyword evidence="4" id="KW-1185">Reference proteome</keyword>
<accession>A0A371DA09</accession>
<dbReference type="EMBL" id="KZ857406">
    <property type="protein sequence ID" value="RDX49360.1"/>
    <property type="molecule type" value="Genomic_DNA"/>
</dbReference>